<dbReference type="NCBIfam" id="TIGR02532">
    <property type="entry name" value="IV_pilin_GFxxxE"/>
    <property type="match status" value="1"/>
</dbReference>
<name>A0A6I4LWZ8_9SPHN</name>
<dbReference type="AlphaFoldDB" id="A0A6I4LWZ8"/>
<comment type="caution">
    <text evidence="2">The sequence shown here is derived from an EMBL/GenBank/DDBJ whole genome shotgun (WGS) entry which is preliminary data.</text>
</comment>
<keyword evidence="1" id="KW-0812">Transmembrane</keyword>
<dbReference type="InterPro" id="IPR012902">
    <property type="entry name" value="N_methyl_site"/>
</dbReference>
<dbReference type="PROSITE" id="PS00409">
    <property type="entry name" value="PROKAR_NTER_METHYL"/>
    <property type="match status" value="1"/>
</dbReference>
<dbReference type="Pfam" id="PF07963">
    <property type="entry name" value="N_methyl"/>
    <property type="match status" value="1"/>
</dbReference>
<keyword evidence="1" id="KW-0472">Membrane</keyword>
<dbReference type="InterPro" id="IPR045584">
    <property type="entry name" value="Pilin-like"/>
</dbReference>
<dbReference type="Proteomes" id="UP000471147">
    <property type="component" value="Unassembled WGS sequence"/>
</dbReference>
<evidence type="ECO:0000313" key="3">
    <source>
        <dbReference type="Proteomes" id="UP000471147"/>
    </source>
</evidence>
<dbReference type="Gene3D" id="3.30.700.10">
    <property type="entry name" value="Glycoprotein, Type 4 Pilin"/>
    <property type="match status" value="1"/>
</dbReference>
<dbReference type="EMBL" id="SDWJ01000001">
    <property type="protein sequence ID" value="MVZ96586.1"/>
    <property type="molecule type" value="Genomic_DNA"/>
</dbReference>
<keyword evidence="1" id="KW-1133">Transmembrane helix</keyword>
<organism evidence="2 3">
    <name type="scientific">Sphingorhabdus profundilacus</name>
    <dbReference type="NCBI Taxonomy" id="2509718"/>
    <lineage>
        <taxon>Bacteria</taxon>
        <taxon>Pseudomonadati</taxon>
        <taxon>Pseudomonadota</taxon>
        <taxon>Alphaproteobacteria</taxon>
        <taxon>Sphingomonadales</taxon>
        <taxon>Sphingomonadaceae</taxon>
        <taxon>Sphingorhabdus</taxon>
    </lineage>
</organism>
<evidence type="ECO:0000313" key="2">
    <source>
        <dbReference type="EMBL" id="MVZ96586.1"/>
    </source>
</evidence>
<proteinExistence type="predicted"/>
<reference evidence="2 3" key="1">
    <citation type="submission" date="2019-01" db="EMBL/GenBank/DDBJ databases">
        <title>Sphingorhabdus lacus sp.nov., isolated from an oligotrophic freshwater lake.</title>
        <authorList>
            <person name="Park M."/>
        </authorList>
    </citation>
    <scope>NUCLEOTIDE SEQUENCE [LARGE SCALE GENOMIC DNA]</scope>
    <source>
        <strain evidence="2 3">IMCC26285</strain>
    </source>
</reference>
<dbReference type="SUPFAM" id="SSF54523">
    <property type="entry name" value="Pili subunits"/>
    <property type="match status" value="1"/>
</dbReference>
<sequence length="148" mass="15751">MGKLTYIPLGRTVWQAEAERRKMLATGKVDHSGFTLIEMLVVLAIMGLLSGIAFPALERNLALQRFNAAVGSVETALTVARANAVGKNEETLFVSPPVADDVTLTTSRNGIRFYQDGSANGGSVQVEMGPRIARFKVDSVTGVIGTGK</sequence>
<feature type="transmembrane region" description="Helical" evidence="1">
    <location>
        <begin position="33"/>
        <end position="57"/>
    </location>
</feature>
<accession>A0A6I4LWZ8</accession>
<protein>
    <submittedName>
        <fullName evidence="2">Prepilin-type N-terminal cleavage/methylation domain-containing protein</fullName>
    </submittedName>
</protein>
<evidence type="ECO:0000256" key="1">
    <source>
        <dbReference type="SAM" id="Phobius"/>
    </source>
</evidence>
<keyword evidence="3" id="KW-1185">Reference proteome</keyword>
<gene>
    <name evidence="2" type="ORF">EUU23_02560</name>
</gene>